<evidence type="ECO:0000313" key="2">
    <source>
        <dbReference type="EMBL" id="KKR88152.1"/>
    </source>
</evidence>
<dbReference type="AlphaFoldDB" id="A0A0G0XKH0"/>
<dbReference type="GO" id="GO:0047343">
    <property type="term" value="F:glucose-1-phosphate cytidylyltransferase activity"/>
    <property type="evidence" value="ECO:0007669"/>
    <property type="project" value="InterPro"/>
</dbReference>
<feature type="domain" description="Nucleotidyl transferase" evidence="1">
    <location>
        <begin position="7"/>
        <end position="227"/>
    </location>
</feature>
<dbReference type="InterPro" id="IPR005835">
    <property type="entry name" value="NTP_transferase_dom"/>
</dbReference>
<dbReference type="Proteomes" id="UP000034854">
    <property type="component" value="Unassembled WGS sequence"/>
</dbReference>
<name>A0A0G0XKH0_9BACT</name>
<keyword evidence="2" id="KW-0548">Nucleotidyltransferase</keyword>
<accession>A0A0G0XKH0</accession>
<dbReference type="PANTHER" id="PTHR47183:SF2">
    <property type="entry name" value="GLUCOSE-1-PHOSPHATE CYTIDYLYLTRANSFERASE-RELATED"/>
    <property type="match status" value="1"/>
</dbReference>
<evidence type="ECO:0000313" key="3">
    <source>
        <dbReference type="Proteomes" id="UP000034854"/>
    </source>
</evidence>
<proteinExistence type="predicted"/>
<evidence type="ECO:0000259" key="1">
    <source>
        <dbReference type="Pfam" id="PF00483"/>
    </source>
</evidence>
<dbReference type="InterPro" id="IPR013446">
    <property type="entry name" value="G1P_cyt_trans-like"/>
</dbReference>
<protein>
    <submittedName>
        <fullName evidence="2">Glucose-1-phosphate cytidylyltransferase</fullName>
    </submittedName>
</protein>
<dbReference type="PANTHER" id="PTHR47183">
    <property type="entry name" value="GLUCOSE-1-PHOSPHATE CYTIDYLYLTRANSFERASE-RELATED"/>
    <property type="match status" value="1"/>
</dbReference>
<reference evidence="2 3" key="1">
    <citation type="journal article" date="2015" name="Nature">
        <title>rRNA introns, odd ribosomes, and small enigmatic genomes across a large radiation of phyla.</title>
        <authorList>
            <person name="Brown C.T."/>
            <person name="Hug L.A."/>
            <person name="Thomas B.C."/>
            <person name="Sharon I."/>
            <person name="Castelle C.J."/>
            <person name="Singh A."/>
            <person name="Wilkins M.J."/>
            <person name="Williams K.H."/>
            <person name="Banfield J.F."/>
        </authorList>
    </citation>
    <scope>NUCLEOTIDE SEQUENCE [LARGE SCALE GENOMIC DNA]</scope>
</reference>
<comment type="caution">
    <text evidence="2">The sequence shown here is derived from an EMBL/GenBank/DDBJ whole genome shotgun (WGS) entry which is preliminary data.</text>
</comment>
<sequence length="259" mass="30734">MSSANIKTIILSGGTGYRLKEETEFKPKPMVEIGGKPILWHIMKIYEHFGFRDFIIALGYKGNLIKDYFVNKKYYDDDFTLYTDTHKIQHLHRQVKDYFNITFVDTGLETLTGERVRRLKKYIKEDNFMVTYGDGLADINIKKLMKFHQDNKKIGTVTGVYPKLRYGGLESDKKNLVSVFEMKTRVRQLINGGFMVFKKEVFKQIKPNSVIEDVYFPLIRKKQLALYEHKGFFQSMDTYQDMTDLNEMWRKKPNWKLWI</sequence>
<dbReference type="SUPFAM" id="SSF53448">
    <property type="entry name" value="Nucleotide-diphospho-sugar transferases"/>
    <property type="match status" value="1"/>
</dbReference>
<dbReference type="Gene3D" id="3.90.550.10">
    <property type="entry name" value="Spore Coat Polysaccharide Biosynthesis Protein SpsA, Chain A"/>
    <property type="match status" value="1"/>
</dbReference>
<organism evidence="2 3">
    <name type="scientific">Candidatus Curtissbacteria bacterium GW2011_GWA1_41_11</name>
    <dbReference type="NCBI Taxonomy" id="1618409"/>
    <lineage>
        <taxon>Bacteria</taxon>
        <taxon>Candidatus Curtissiibacteriota</taxon>
    </lineage>
</organism>
<dbReference type="InterPro" id="IPR029044">
    <property type="entry name" value="Nucleotide-diphossugar_trans"/>
</dbReference>
<dbReference type="Pfam" id="PF00483">
    <property type="entry name" value="NTP_transferase"/>
    <property type="match status" value="1"/>
</dbReference>
<dbReference type="EMBL" id="LCAG01000001">
    <property type="protein sequence ID" value="KKR88152.1"/>
    <property type="molecule type" value="Genomic_DNA"/>
</dbReference>
<dbReference type="PATRIC" id="fig|1618409.3.peg.150"/>
<keyword evidence="2" id="KW-0808">Transferase</keyword>
<gene>
    <name evidence="2" type="ORF">UU34_C0001G0149</name>
</gene>